<feature type="region of interest" description="Disordered" evidence="1">
    <location>
        <begin position="1"/>
        <end position="29"/>
    </location>
</feature>
<accession>C1FHW6</accession>
<sequence length="559" mass="60493">MMIRTDRNRGLTPKRPQRTPGPSMPHPAPPRALVEAVRARYPLWQNLSLDNVAQARQHPLPWLLKTIEEMYDSRYAHDCAELEFIAGGDPDDADELIGAHPFPEYVQGYCGRQYGVKALAEKAAWEVMCNAEAARSAGLHTSVDLFCAFCNRGYDDEELMFFLYCRQTLLQECSRALPQTNHMAPKGADKRFVAGVPVPPMCPAIELTETRAKNITRSVFGKNGGGVLYQAVRQLITDYFRERRDAIESEASSEPYAEKPKATMEAYYYLKLMLSAYRDTRPDNAIDDGEFSYDDDEEYEEEAVYRASFDASPQGVSKAKDWSEGNGRGQGGAAGDSTATPASFVTAQQKMEGGTRGHTATPANESANEAVPDSESPAANESAAVQSTTKAMARSSIGKSHHKSTDPKGESVRVVRRAITESCGKYCDVLLQVAQDLPPPVLAELKRKAVTALDGHSQELFSGALAAAFGADSGNGAGPGGAGRIAQSEPDVVAAVSKSVTALLRKAQNGADPAESGAAEAREVARLVLASRTIRSHVEPLLTRLLSELDDDETSGIVE</sequence>
<dbReference type="GeneID" id="8246639"/>
<evidence type="ECO:0000256" key="1">
    <source>
        <dbReference type="SAM" id="MobiDB-lite"/>
    </source>
</evidence>
<feature type="compositionally biased region" description="Basic and acidic residues" evidence="1">
    <location>
        <begin position="403"/>
        <end position="412"/>
    </location>
</feature>
<dbReference type="OMA" id="VDLFCAF"/>
<dbReference type="OrthoDB" id="188050at2759"/>
<dbReference type="Proteomes" id="UP000002009">
    <property type="component" value="Chromosome 10"/>
</dbReference>
<reference evidence="2 3" key="1">
    <citation type="journal article" date="2009" name="Science">
        <title>Green evolution and dynamic adaptations revealed by genomes of the marine picoeukaryotes Micromonas.</title>
        <authorList>
            <person name="Worden A.Z."/>
            <person name="Lee J.H."/>
            <person name="Mock T."/>
            <person name="Rouze P."/>
            <person name="Simmons M.P."/>
            <person name="Aerts A.L."/>
            <person name="Allen A.E."/>
            <person name="Cuvelier M.L."/>
            <person name="Derelle E."/>
            <person name="Everett M.V."/>
            <person name="Foulon E."/>
            <person name="Grimwood J."/>
            <person name="Gundlach H."/>
            <person name="Henrissat B."/>
            <person name="Napoli C."/>
            <person name="McDonald S.M."/>
            <person name="Parker M.S."/>
            <person name="Rombauts S."/>
            <person name="Salamov A."/>
            <person name="Von Dassow P."/>
            <person name="Badger J.H."/>
            <person name="Coutinho P.M."/>
            <person name="Demir E."/>
            <person name="Dubchak I."/>
            <person name="Gentemann C."/>
            <person name="Eikrem W."/>
            <person name="Gready J.E."/>
            <person name="John U."/>
            <person name="Lanier W."/>
            <person name="Lindquist E.A."/>
            <person name="Lucas S."/>
            <person name="Mayer K.F."/>
            <person name="Moreau H."/>
            <person name="Not F."/>
            <person name="Otillar R."/>
            <person name="Panaud O."/>
            <person name="Pangilinan J."/>
            <person name="Paulsen I."/>
            <person name="Piegu B."/>
            <person name="Poliakov A."/>
            <person name="Robbens S."/>
            <person name="Schmutz J."/>
            <person name="Toulza E."/>
            <person name="Wyss T."/>
            <person name="Zelensky A."/>
            <person name="Zhou K."/>
            <person name="Armbrust E.V."/>
            <person name="Bhattacharya D."/>
            <person name="Goodenough U.W."/>
            <person name="Van de Peer Y."/>
            <person name="Grigoriev I.V."/>
        </authorList>
    </citation>
    <scope>NUCLEOTIDE SEQUENCE [LARGE SCALE GENOMIC DNA]</scope>
    <source>
        <strain evidence="3">RCC299 / NOUM17</strain>
    </source>
</reference>
<dbReference type="RefSeq" id="XP_002508361.1">
    <property type="nucleotide sequence ID" value="XM_002508315.1"/>
</dbReference>
<dbReference type="eggNOG" id="ENOG502SFCD">
    <property type="taxonomic scope" value="Eukaryota"/>
</dbReference>
<evidence type="ECO:0000313" key="3">
    <source>
        <dbReference type="Proteomes" id="UP000002009"/>
    </source>
</evidence>
<feature type="compositionally biased region" description="Polar residues" evidence="1">
    <location>
        <begin position="377"/>
        <end position="390"/>
    </location>
</feature>
<evidence type="ECO:0000313" key="2">
    <source>
        <dbReference type="EMBL" id="ACO69619.1"/>
    </source>
</evidence>
<name>C1FHW6_MICCC</name>
<gene>
    <name evidence="2" type="ORF">MICPUN_61670</name>
</gene>
<dbReference type="KEGG" id="mis:MICPUN_61670"/>
<dbReference type="InParanoid" id="C1FHW6"/>
<keyword evidence="3" id="KW-1185">Reference proteome</keyword>
<dbReference type="AlphaFoldDB" id="C1FHW6"/>
<proteinExistence type="predicted"/>
<dbReference type="EMBL" id="CP001576">
    <property type="protein sequence ID" value="ACO69619.1"/>
    <property type="molecule type" value="Genomic_DNA"/>
</dbReference>
<organism evidence="2 3">
    <name type="scientific">Micromonas commoda (strain RCC299 / NOUM17 / CCMP2709)</name>
    <name type="common">Picoplanktonic green alga</name>
    <dbReference type="NCBI Taxonomy" id="296587"/>
    <lineage>
        <taxon>Eukaryota</taxon>
        <taxon>Viridiplantae</taxon>
        <taxon>Chlorophyta</taxon>
        <taxon>Mamiellophyceae</taxon>
        <taxon>Mamiellales</taxon>
        <taxon>Mamiellaceae</taxon>
        <taxon>Micromonas</taxon>
    </lineage>
</organism>
<feature type="compositionally biased region" description="Polar residues" evidence="1">
    <location>
        <begin position="337"/>
        <end position="349"/>
    </location>
</feature>
<protein>
    <submittedName>
        <fullName evidence="2">Uncharacterized protein</fullName>
    </submittedName>
</protein>
<feature type="region of interest" description="Disordered" evidence="1">
    <location>
        <begin position="308"/>
        <end position="412"/>
    </location>
</feature>